<keyword evidence="2" id="KW-0732">Signal</keyword>
<feature type="chain" id="PRO_5045214133" evidence="2">
    <location>
        <begin position="24"/>
        <end position="243"/>
    </location>
</feature>
<evidence type="ECO:0000256" key="1">
    <source>
        <dbReference type="SAM" id="MobiDB-lite"/>
    </source>
</evidence>
<dbReference type="EMBL" id="JALBUT010000008">
    <property type="protein sequence ID" value="MDX8416031.1"/>
    <property type="molecule type" value="Genomic_DNA"/>
</dbReference>
<organism evidence="3 4">
    <name type="scientific">Intestinicryptomonas porci</name>
    <dbReference type="NCBI Taxonomy" id="2926320"/>
    <lineage>
        <taxon>Bacteria</taxon>
        <taxon>Pseudomonadati</taxon>
        <taxon>Verrucomicrobiota</taxon>
        <taxon>Opitutia</taxon>
        <taxon>Opitutales</taxon>
        <taxon>Intestinicryptomonaceae</taxon>
        <taxon>Intestinicryptomonas</taxon>
    </lineage>
</organism>
<evidence type="ECO:0000313" key="3">
    <source>
        <dbReference type="EMBL" id="MDX8416031.1"/>
    </source>
</evidence>
<keyword evidence="4" id="KW-1185">Reference proteome</keyword>
<sequence length="243" mass="24463">MKNLKTTLVSMAALSAAAFTSFAQEQAQPAAAAPEASAVQPASNAVSTTVNTKFGKLKITTIKGVDSDVISVVTPNLPAKVNEVELVHTLVAVVMSITDDIKHQDALKAFAASVSTLNLGEMGGKSVTLNATFPKAGNPNLELLVGKSVVEFAPEITTAGEVKGDVVVTDERGAKTSTAVDVKSTPAGVSGTVGGSNVTASTPSVSQTEAAPVSVPDAQEAISTTNDSVNDTVGDGKGISPEA</sequence>
<name>A0ABU4WHJ7_9BACT</name>
<comment type="caution">
    <text evidence="3">The sequence shown here is derived from an EMBL/GenBank/DDBJ whole genome shotgun (WGS) entry which is preliminary data.</text>
</comment>
<feature type="signal peptide" evidence="2">
    <location>
        <begin position="1"/>
        <end position="23"/>
    </location>
</feature>
<evidence type="ECO:0000256" key="2">
    <source>
        <dbReference type="SAM" id="SignalP"/>
    </source>
</evidence>
<protein>
    <submittedName>
        <fullName evidence="3">Uncharacterized protein</fullName>
    </submittedName>
</protein>
<feature type="compositionally biased region" description="Low complexity" evidence="1">
    <location>
        <begin position="187"/>
        <end position="202"/>
    </location>
</feature>
<feature type="compositionally biased region" description="Polar residues" evidence="1">
    <location>
        <begin position="221"/>
        <end position="231"/>
    </location>
</feature>
<dbReference type="RefSeq" id="WP_370397484.1">
    <property type="nucleotide sequence ID" value="NZ_JALBUT010000008.1"/>
</dbReference>
<gene>
    <name evidence="3" type="ORF">MOX91_07575</name>
</gene>
<proteinExistence type="predicted"/>
<evidence type="ECO:0000313" key="4">
    <source>
        <dbReference type="Proteomes" id="UP001275932"/>
    </source>
</evidence>
<accession>A0ABU4WHJ7</accession>
<dbReference type="Proteomes" id="UP001275932">
    <property type="component" value="Unassembled WGS sequence"/>
</dbReference>
<feature type="region of interest" description="Disordered" evidence="1">
    <location>
        <begin position="179"/>
        <end position="243"/>
    </location>
</feature>
<reference evidence="3 4" key="1">
    <citation type="submission" date="2022-03" db="EMBL/GenBank/DDBJ databases">
        <title>Novel taxa within the pig intestine.</title>
        <authorList>
            <person name="Wylensek D."/>
            <person name="Bishof K."/>
            <person name="Afrizal A."/>
            <person name="Clavel T."/>
        </authorList>
    </citation>
    <scope>NUCLEOTIDE SEQUENCE [LARGE SCALE GENOMIC DNA]</scope>
    <source>
        <strain evidence="3 4">CLA-KB-P66</strain>
    </source>
</reference>